<evidence type="ECO:0000256" key="4">
    <source>
        <dbReference type="ARBA" id="ARBA00022475"/>
    </source>
</evidence>
<accession>A0ABQ1IBH3</accession>
<dbReference type="CDD" id="cd06550">
    <property type="entry name" value="TM_ABC_iron-siderophores_like"/>
    <property type="match status" value="1"/>
</dbReference>
<evidence type="ECO:0000256" key="5">
    <source>
        <dbReference type="ARBA" id="ARBA00022692"/>
    </source>
</evidence>
<evidence type="ECO:0000256" key="7">
    <source>
        <dbReference type="ARBA" id="ARBA00023136"/>
    </source>
</evidence>
<feature type="transmembrane region" description="Helical" evidence="8">
    <location>
        <begin position="242"/>
        <end position="270"/>
    </location>
</feature>
<protein>
    <submittedName>
        <fullName evidence="9">Iron ABC transporter permease</fullName>
    </submittedName>
</protein>
<keyword evidence="4" id="KW-1003">Cell membrane</keyword>
<comment type="subcellular location">
    <subcellularLocation>
        <location evidence="1">Cell membrane</location>
        <topology evidence="1">Multi-pass membrane protein</topology>
    </subcellularLocation>
</comment>
<dbReference type="InterPro" id="IPR037294">
    <property type="entry name" value="ABC_BtuC-like"/>
</dbReference>
<dbReference type="EMBL" id="BMKE01000001">
    <property type="protein sequence ID" value="GGB32471.1"/>
    <property type="molecule type" value="Genomic_DNA"/>
</dbReference>
<feature type="transmembrane region" description="Helical" evidence="8">
    <location>
        <begin position="86"/>
        <end position="108"/>
    </location>
</feature>
<dbReference type="InterPro" id="IPR000522">
    <property type="entry name" value="ABC_transptr_permease_BtuC"/>
</dbReference>
<dbReference type="SUPFAM" id="SSF81345">
    <property type="entry name" value="ABC transporter involved in vitamin B12 uptake, BtuC"/>
    <property type="match status" value="1"/>
</dbReference>
<dbReference type="PANTHER" id="PTHR30472">
    <property type="entry name" value="FERRIC ENTEROBACTIN TRANSPORT SYSTEM PERMEASE PROTEIN"/>
    <property type="match status" value="1"/>
</dbReference>
<evidence type="ECO:0000256" key="3">
    <source>
        <dbReference type="ARBA" id="ARBA00022448"/>
    </source>
</evidence>
<keyword evidence="3" id="KW-0813">Transport</keyword>
<gene>
    <name evidence="9" type="ORF">GCM10011502_01860</name>
</gene>
<keyword evidence="10" id="KW-1185">Reference proteome</keyword>
<dbReference type="PANTHER" id="PTHR30472:SF25">
    <property type="entry name" value="ABC TRANSPORTER PERMEASE PROTEIN MJ0876-RELATED"/>
    <property type="match status" value="1"/>
</dbReference>
<dbReference type="Pfam" id="PF01032">
    <property type="entry name" value="FecCD"/>
    <property type="match status" value="1"/>
</dbReference>
<dbReference type="Gene3D" id="1.10.3470.10">
    <property type="entry name" value="ABC transporter involved in vitamin B12 uptake, BtuC"/>
    <property type="match status" value="1"/>
</dbReference>
<evidence type="ECO:0000256" key="6">
    <source>
        <dbReference type="ARBA" id="ARBA00022989"/>
    </source>
</evidence>
<reference evidence="10" key="1">
    <citation type="journal article" date="2019" name="Int. J. Syst. Evol. Microbiol.">
        <title>The Global Catalogue of Microorganisms (GCM) 10K type strain sequencing project: providing services to taxonomists for standard genome sequencing and annotation.</title>
        <authorList>
            <consortium name="The Broad Institute Genomics Platform"/>
            <consortium name="The Broad Institute Genome Sequencing Center for Infectious Disease"/>
            <person name="Wu L."/>
            <person name="Ma J."/>
        </authorList>
    </citation>
    <scope>NUCLEOTIDE SEQUENCE [LARGE SCALE GENOMIC DNA]</scope>
    <source>
        <strain evidence="10">CGMCC 1.15923</strain>
    </source>
</reference>
<feature type="transmembrane region" description="Helical" evidence="8">
    <location>
        <begin position="193"/>
        <end position="211"/>
    </location>
</feature>
<evidence type="ECO:0000256" key="1">
    <source>
        <dbReference type="ARBA" id="ARBA00004651"/>
    </source>
</evidence>
<comment type="caution">
    <text evidence="9">The sequence shown here is derived from an EMBL/GenBank/DDBJ whole genome shotgun (WGS) entry which is preliminary data.</text>
</comment>
<comment type="similarity">
    <text evidence="2">Belongs to the binding-protein-dependent transport system permease family. FecCD subfamily.</text>
</comment>
<feature type="transmembrane region" description="Helical" evidence="8">
    <location>
        <begin position="149"/>
        <end position="173"/>
    </location>
</feature>
<evidence type="ECO:0000256" key="2">
    <source>
        <dbReference type="ARBA" id="ARBA00007935"/>
    </source>
</evidence>
<keyword evidence="6 8" id="KW-1133">Transmembrane helix</keyword>
<feature type="transmembrane region" description="Helical" evidence="8">
    <location>
        <begin position="282"/>
        <end position="300"/>
    </location>
</feature>
<dbReference type="Proteomes" id="UP000646152">
    <property type="component" value="Unassembled WGS sequence"/>
</dbReference>
<evidence type="ECO:0000256" key="8">
    <source>
        <dbReference type="SAM" id="Phobius"/>
    </source>
</evidence>
<keyword evidence="7 8" id="KW-0472">Membrane</keyword>
<dbReference type="RefSeq" id="WP_188628208.1">
    <property type="nucleotide sequence ID" value="NZ_BMKE01000001.1"/>
</dbReference>
<evidence type="ECO:0000313" key="10">
    <source>
        <dbReference type="Proteomes" id="UP000646152"/>
    </source>
</evidence>
<feature type="transmembrane region" description="Helical" evidence="8">
    <location>
        <begin position="114"/>
        <end position="137"/>
    </location>
</feature>
<keyword evidence="5 8" id="KW-0812">Transmembrane</keyword>
<evidence type="ECO:0000313" key="9">
    <source>
        <dbReference type="EMBL" id="GGB32471.1"/>
    </source>
</evidence>
<feature type="transmembrane region" description="Helical" evidence="8">
    <location>
        <begin position="312"/>
        <end position="329"/>
    </location>
</feature>
<sequence length="338" mass="35010">MQARNTLLPVLLGLLLVTSFISLATGPMALDLLKLLTPSTLSPTENLVLLHIRLPRTLLCLGVGAILALCGAVMQGLFRNPLADPGIIGVSSGAALGAALSMVLLAPLAVLLPAWLGASLTSLMAFAGGLITTLVVYQLARTPQGTSVSILLLAGVAIAALSGGILGLLNYLADDETLRDLTLWQMGSMAKSAPFQLALVCATAIMLTILLRRHAHNLNALALGEAEASHLGIDVQSLKRKLVLMAALAVGVSVAAVGIIGFVGLVVPHLVRLLAGPDHRRLLPLSALLGAWLLLLADMLARTLAAPAEMPVGIVTALLGAPFFLWLLLKQKRGIGLA</sequence>
<proteinExistence type="inferred from homology"/>
<feature type="transmembrane region" description="Helical" evidence="8">
    <location>
        <begin position="53"/>
        <end position="74"/>
    </location>
</feature>
<name>A0ABQ1IBH3_9GAMM</name>
<organism evidence="9 10">
    <name type="scientific">Oceanisphaera marina</name>
    <dbReference type="NCBI Taxonomy" id="2017550"/>
    <lineage>
        <taxon>Bacteria</taxon>
        <taxon>Pseudomonadati</taxon>
        <taxon>Pseudomonadota</taxon>
        <taxon>Gammaproteobacteria</taxon>
        <taxon>Aeromonadales</taxon>
        <taxon>Aeromonadaceae</taxon>
        <taxon>Oceanisphaera</taxon>
    </lineage>
</organism>